<sequence>MPVSQARVDPVTREAIDWLLRLDAGYARAGERQAFNAWLDSDPQHMDAWRRVSGLLQEPLAELQNAEAHSPGQMEAASRLLSASWRGSLRRRLLYLGLAALAVFAGLFGLLRS</sequence>
<reference evidence="3 4" key="1">
    <citation type="submission" date="2018-06" db="EMBL/GenBank/DDBJ databases">
        <title>Three novel Pseudomonas species isolated from symptomatic oak.</title>
        <authorList>
            <person name="Bueno-Gonzalez V."/>
            <person name="Brady C."/>
        </authorList>
    </citation>
    <scope>NUCLEOTIDE SEQUENCE [LARGE SCALE GENOMIC DNA]</scope>
    <source>
        <strain evidence="3 4">P17C</strain>
    </source>
</reference>
<organism evidence="3 4">
    <name type="scientific">Stutzerimonas kirkiae</name>
    <dbReference type="NCBI Taxonomy" id="2211392"/>
    <lineage>
        <taxon>Bacteria</taxon>
        <taxon>Pseudomonadati</taxon>
        <taxon>Pseudomonadota</taxon>
        <taxon>Gammaproteobacteria</taxon>
        <taxon>Pseudomonadales</taxon>
        <taxon>Pseudomonadaceae</taxon>
        <taxon>Stutzerimonas</taxon>
    </lineage>
</organism>
<gene>
    <name evidence="3" type="ORF">DNJ96_00305</name>
</gene>
<protein>
    <recommendedName>
        <fullName evidence="2">FecR N-terminal domain-containing protein</fullName>
    </recommendedName>
</protein>
<keyword evidence="1" id="KW-1133">Transmembrane helix</keyword>
<evidence type="ECO:0000256" key="1">
    <source>
        <dbReference type="SAM" id="Phobius"/>
    </source>
</evidence>
<evidence type="ECO:0000313" key="4">
    <source>
        <dbReference type="Proteomes" id="UP000292639"/>
    </source>
</evidence>
<dbReference type="EMBL" id="QJUP01000001">
    <property type="protein sequence ID" value="TBU99782.1"/>
    <property type="molecule type" value="Genomic_DNA"/>
</dbReference>
<accession>A0A4Q9RFI0</accession>
<dbReference type="InterPro" id="IPR032623">
    <property type="entry name" value="FecR_N"/>
</dbReference>
<keyword evidence="1" id="KW-0472">Membrane</keyword>
<feature type="transmembrane region" description="Helical" evidence="1">
    <location>
        <begin position="93"/>
        <end position="111"/>
    </location>
</feature>
<dbReference type="AlphaFoldDB" id="A0A4Q9RFI0"/>
<dbReference type="Pfam" id="PF16220">
    <property type="entry name" value="DUF4880"/>
    <property type="match status" value="1"/>
</dbReference>
<keyword evidence="1" id="KW-0812">Transmembrane</keyword>
<dbReference type="OrthoDB" id="7023656at2"/>
<comment type="caution">
    <text evidence="3">The sequence shown here is derived from an EMBL/GenBank/DDBJ whole genome shotgun (WGS) entry which is preliminary data.</text>
</comment>
<proteinExistence type="predicted"/>
<name>A0A4Q9RFI0_9GAMM</name>
<dbReference type="Proteomes" id="UP000292639">
    <property type="component" value="Unassembled WGS sequence"/>
</dbReference>
<feature type="domain" description="FecR N-terminal" evidence="2">
    <location>
        <begin position="13"/>
        <end position="53"/>
    </location>
</feature>
<evidence type="ECO:0000313" key="3">
    <source>
        <dbReference type="EMBL" id="TBU99782.1"/>
    </source>
</evidence>
<keyword evidence="4" id="KW-1185">Reference proteome</keyword>
<evidence type="ECO:0000259" key="2">
    <source>
        <dbReference type="Pfam" id="PF16220"/>
    </source>
</evidence>